<sequence>MTSGQPSGGKPKFFEMCLAEPFRIFFPLATLLGMSGVSLWPLFFSGLHKFYPGMMHARLMIEGFLAGFVIGFLGTALPRLLSAPALRPWELRLSLLLYVLTAGLHIGEQPRLGDCTFIVLMLFFGACLLRRIHARTELPPPGFVLVAFGYLSGLVGPVLWLCGLQGWIPGRWLLFGGMLLNQAFVLFLLLGVGTFLLPRFLRLRDIRTMAEERTASAGWRWRAVFSALTAILFLVSYWLEAHNPMAPAPAWLRSLAAIVYLGTMVPFQRQSFPIRTAPLAIQMALLSVLAGLLFPLFWPTQHLAGLHIVFLGGFSLISFTVATRVILGHSGHEALFDTRLPSLQITTLLLLLGTAMRAFGDFSPARPHWLSHASYVWLVAAAVWAFNILPKVRIPDPDSDLSCSARRRRAAS</sequence>
<protein>
    <recommendedName>
        <fullName evidence="4">NnrS family protein</fullName>
    </recommendedName>
</protein>
<dbReference type="InParanoid" id="B4DAE1"/>
<dbReference type="Pfam" id="PF05940">
    <property type="entry name" value="NnrS"/>
    <property type="match status" value="1"/>
</dbReference>
<feature type="transmembrane region" description="Helical" evidence="1">
    <location>
        <begin position="219"/>
        <end position="238"/>
    </location>
</feature>
<dbReference type="InterPro" id="IPR010266">
    <property type="entry name" value="NnrS"/>
</dbReference>
<feature type="transmembrane region" description="Helical" evidence="1">
    <location>
        <begin position="304"/>
        <end position="327"/>
    </location>
</feature>
<dbReference type="AlphaFoldDB" id="B4DAE1"/>
<feature type="transmembrane region" description="Helical" evidence="1">
    <location>
        <begin position="250"/>
        <end position="267"/>
    </location>
</feature>
<feature type="transmembrane region" description="Helical" evidence="1">
    <location>
        <begin position="89"/>
        <end position="106"/>
    </location>
</feature>
<dbReference type="Proteomes" id="UP000005824">
    <property type="component" value="Unassembled WGS sequence"/>
</dbReference>
<evidence type="ECO:0008006" key="4">
    <source>
        <dbReference type="Google" id="ProtNLM"/>
    </source>
</evidence>
<feature type="transmembrane region" description="Helical" evidence="1">
    <location>
        <begin position="279"/>
        <end position="298"/>
    </location>
</feature>
<dbReference type="EMBL" id="ABVL01000030">
    <property type="protein sequence ID" value="EDY16602.1"/>
    <property type="molecule type" value="Genomic_DNA"/>
</dbReference>
<feature type="transmembrane region" description="Helical" evidence="1">
    <location>
        <begin position="21"/>
        <end position="43"/>
    </location>
</feature>
<gene>
    <name evidence="2" type="ORF">CfE428DRAFT_5882</name>
</gene>
<feature type="transmembrane region" description="Helical" evidence="1">
    <location>
        <begin position="339"/>
        <end position="360"/>
    </location>
</feature>
<evidence type="ECO:0000313" key="2">
    <source>
        <dbReference type="EMBL" id="EDY16602.1"/>
    </source>
</evidence>
<feature type="transmembrane region" description="Helical" evidence="1">
    <location>
        <begin position="172"/>
        <end position="198"/>
    </location>
</feature>
<feature type="transmembrane region" description="Helical" evidence="1">
    <location>
        <begin position="141"/>
        <end position="160"/>
    </location>
</feature>
<keyword evidence="1" id="KW-0812">Transmembrane</keyword>
<comment type="caution">
    <text evidence="2">The sequence shown here is derived from an EMBL/GenBank/DDBJ whole genome shotgun (WGS) entry which is preliminary data.</text>
</comment>
<dbReference type="RefSeq" id="WP_006983202.1">
    <property type="nucleotide sequence ID" value="NZ_ABVL01000030.1"/>
</dbReference>
<proteinExistence type="predicted"/>
<evidence type="ECO:0000313" key="3">
    <source>
        <dbReference type="Proteomes" id="UP000005824"/>
    </source>
</evidence>
<dbReference type="STRING" id="497964.CfE428DRAFT_5882"/>
<feature type="transmembrane region" description="Helical" evidence="1">
    <location>
        <begin position="112"/>
        <end position="129"/>
    </location>
</feature>
<accession>B4DAE1</accession>
<name>B4DAE1_9BACT</name>
<keyword evidence="1" id="KW-0472">Membrane</keyword>
<organism evidence="2 3">
    <name type="scientific">Chthoniobacter flavus Ellin428</name>
    <dbReference type="NCBI Taxonomy" id="497964"/>
    <lineage>
        <taxon>Bacteria</taxon>
        <taxon>Pseudomonadati</taxon>
        <taxon>Verrucomicrobiota</taxon>
        <taxon>Spartobacteria</taxon>
        <taxon>Chthoniobacterales</taxon>
        <taxon>Chthoniobacteraceae</taxon>
        <taxon>Chthoniobacter</taxon>
    </lineage>
</organism>
<keyword evidence="3" id="KW-1185">Reference proteome</keyword>
<dbReference type="eggNOG" id="COG3213">
    <property type="taxonomic scope" value="Bacteria"/>
</dbReference>
<evidence type="ECO:0000256" key="1">
    <source>
        <dbReference type="SAM" id="Phobius"/>
    </source>
</evidence>
<feature type="transmembrane region" description="Helical" evidence="1">
    <location>
        <begin position="55"/>
        <end position="77"/>
    </location>
</feature>
<reference evidence="2 3" key="1">
    <citation type="journal article" date="2011" name="J. Bacteriol.">
        <title>Genome sequence of Chthoniobacter flavus Ellin428, an aerobic heterotrophic soil bacterium.</title>
        <authorList>
            <person name="Kant R."/>
            <person name="van Passel M.W."/>
            <person name="Palva A."/>
            <person name="Lucas S."/>
            <person name="Lapidus A."/>
            <person name="Glavina Del Rio T."/>
            <person name="Dalin E."/>
            <person name="Tice H."/>
            <person name="Bruce D."/>
            <person name="Goodwin L."/>
            <person name="Pitluck S."/>
            <person name="Larimer F.W."/>
            <person name="Land M.L."/>
            <person name="Hauser L."/>
            <person name="Sangwan P."/>
            <person name="de Vos W.M."/>
            <person name="Janssen P.H."/>
            <person name="Smidt H."/>
        </authorList>
    </citation>
    <scope>NUCLEOTIDE SEQUENCE [LARGE SCALE GENOMIC DNA]</scope>
    <source>
        <strain evidence="2 3">Ellin428</strain>
    </source>
</reference>
<feature type="transmembrane region" description="Helical" evidence="1">
    <location>
        <begin position="372"/>
        <end position="389"/>
    </location>
</feature>
<keyword evidence="1" id="KW-1133">Transmembrane helix</keyword>